<keyword evidence="1" id="KW-0472">Membrane</keyword>
<dbReference type="InterPro" id="IPR033308">
    <property type="entry name" value="PGAP5/Cdc1/Ted1"/>
</dbReference>
<dbReference type="GO" id="GO:0016020">
    <property type="term" value="C:membrane"/>
    <property type="evidence" value="ECO:0007669"/>
    <property type="project" value="GOC"/>
</dbReference>
<dbReference type="Proteomes" id="UP000008743">
    <property type="component" value="Unassembled WGS sequence"/>
</dbReference>
<dbReference type="Gene3D" id="3.60.21.10">
    <property type="match status" value="1"/>
</dbReference>
<dbReference type="InParanoid" id="A0A0D2X3N6"/>
<sequence length="353" mass="38862">MPTVRAAVLLTLALTAVYGELLIYRMNVQSWQSSSHLIRSPTFDGPLDDQSKLHLLILSNPSIDVPQLEQDSVFSLGGQSPSAWAAWAAERHARRATALAIDHFRPDAIVILGNIMQSGSAYSDAQFKSGTETLQSIVESNLPTITVPGESDIIDPSSIANTLYALQRWQKSFNASLSQHYYLHQYTLTTIDSVSLHGHPHLEQSAGPADAFLMSLRNRLAKAPDFHRAGTGNRVGMAEAGPEIPPLVLFSYFPMHELHADTRRSIVNDLQPRYIFSARDRSTKPSSTNIFPAGVTEMHVPSLMVDFSKWLFSDLGSESGFAVAVLHNRCEPDQADRRSSDFRDATPTHCPGP</sequence>
<accession>A0A0D2X3N6</accession>
<dbReference type="PANTHER" id="PTHR13315:SF4">
    <property type="entry name" value="METALLOPHOSPHOESTERASE, ISOFORM E"/>
    <property type="match status" value="1"/>
</dbReference>
<dbReference type="PhylomeDB" id="A0A0D2X3N6"/>
<reference evidence="4" key="1">
    <citation type="submission" date="2011-02" db="EMBL/GenBank/DDBJ databases">
        <title>The Genome Sequence of Capsaspora owczarzaki ATCC 30864.</title>
        <authorList>
            <person name="Russ C."/>
            <person name="Cuomo C."/>
            <person name="Burger G."/>
            <person name="Gray M.W."/>
            <person name="Holland P.W.H."/>
            <person name="King N."/>
            <person name="Lang F.B.F."/>
            <person name="Roger A.J."/>
            <person name="Ruiz-Trillo I."/>
            <person name="Young S.K."/>
            <person name="Zeng Q."/>
            <person name="Gargeya S."/>
            <person name="Alvarado L."/>
            <person name="Berlin A."/>
            <person name="Chapman S.B."/>
            <person name="Chen Z."/>
            <person name="Freedman E."/>
            <person name="Gellesch M."/>
            <person name="Goldberg J."/>
            <person name="Griggs A."/>
            <person name="Gujja S."/>
            <person name="Heilman E."/>
            <person name="Heiman D."/>
            <person name="Howarth C."/>
            <person name="Mehta T."/>
            <person name="Neiman D."/>
            <person name="Pearson M."/>
            <person name="Roberts A."/>
            <person name="Saif S."/>
            <person name="Shea T."/>
            <person name="Shenoy N."/>
            <person name="Sisk P."/>
            <person name="Stolte C."/>
            <person name="Sykes S."/>
            <person name="White J."/>
            <person name="Yandava C."/>
            <person name="Haas B."/>
            <person name="Nusbaum C."/>
            <person name="Birren B."/>
        </authorList>
    </citation>
    <scope>NUCLEOTIDE SEQUENCE</scope>
    <source>
        <strain evidence="4">ATCC 30864</strain>
    </source>
</reference>
<evidence type="ECO:0000256" key="2">
    <source>
        <dbReference type="SAM" id="MobiDB-lite"/>
    </source>
</evidence>
<dbReference type="SUPFAM" id="SSF56300">
    <property type="entry name" value="Metallo-dependent phosphatases"/>
    <property type="match status" value="1"/>
</dbReference>
<feature type="region of interest" description="Disordered" evidence="2">
    <location>
        <begin position="333"/>
        <end position="353"/>
    </location>
</feature>
<gene>
    <name evidence="3" type="ORF">CAOG_005245</name>
</gene>
<feature type="compositionally biased region" description="Basic and acidic residues" evidence="2">
    <location>
        <begin position="333"/>
        <end position="346"/>
    </location>
</feature>
<evidence type="ECO:0000256" key="1">
    <source>
        <dbReference type="ARBA" id="ARBA00023136"/>
    </source>
</evidence>
<evidence type="ECO:0000313" key="3">
    <source>
        <dbReference type="EMBL" id="KJE94624.1"/>
    </source>
</evidence>
<dbReference type="InterPro" id="IPR029052">
    <property type="entry name" value="Metallo-depent_PP-like"/>
</dbReference>
<dbReference type="GO" id="GO:0005783">
    <property type="term" value="C:endoplasmic reticulum"/>
    <property type="evidence" value="ECO:0007669"/>
    <property type="project" value="TreeGrafter"/>
</dbReference>
<dbReference type="EMBL" id="KE346367">
    <property type="protein sequence ID" value="KJE94624.1"/>
    <property type="molecule type" value="Genomic_DNA"/>
</dbReference>
<dbReference type="PANTHER" id="PTHR13315">
    <property type="entry name" value="METALLO PHOSPHOESTERASE RELATED"/>
    <property type="match status" value="1"/>
</dbReference>
<organism evidence="3 4">
    <name type="scientific">Capsaspora owczarzaki (strain ATCC 30864)</name>
    <dbReference type="NCBI Taxonomy" id="595528"/>
    <lineage>
        <taxon>Eukaryota</taxon>
        <taxon>Filasterea</taxon>
        <taxon>Capsaspora</taxon>
    </lineage>
</organism>
<name>A0A0D2X3N6_CAPO3</name>
<dbReference type="OrthoDB" id="5977743at2759"/>
<dbReference type="GO" id="GO:0006506">
    <property type="term" value="P:GPI anchor biosynthetic process"/>
    <property type="evidence" value="ECO:0007669"/>
    <property type="project" value="InterPro"/>
</dbReference>
<proteinExistence type="predicted"/>
<keyword evidence="4" id="KW-1185">Reference proteome</keyword>
<evidence type="ECO:0008006" key="5">
    <source>
        <dbReference type="Google" id="ProtNLM"/>
    </source>
</evidence>
<evidence type="ECO:0000313" key="4">
    <source>
        <dbReference type="Proteomes" id="UP000008743"/>
    </source>
</evidence>
<protein>
    <recommendedName>
        <fullName evidence="5">Calcineurin-like phosphoesterase domain-containing protein</fullName>
    </recommendedName>
</protein>
<dbReference type="AlphaFoldDB" id="A0A0D2X3N6"/>